<feature type="compositionally biased region" description="Basic residues" evidence="1">
    <location>
        <begin position="1"/>
        <end position="33"/>
    </location>
</feature>
<dbReference type="Gene3D" id="3.40.30.10">
    <property type="entry name" value="Glutaredoxin"/>
    <property type="match status" value="1"/>
</dbReference>
<feature type="transmembrane region" description="Helical" evidence="2">
    <location>
        <begin position="369"/>
        <end position="386"/>
    </location>
</feature>
<accession>A0A6C0BIN7</accession>
<evidence type="ECO:0000259" key="3">
    <source>
        <dbReference type="PROSITE" id="PS51352"/>
    </source>
</evidence>
<dbReference type="InterPro" id="IPR013766">
    <property type="entry name" value="Thioredoxin_domain"/>
</dbReference>
<dbReference type="PROSITE" id="PS51352">
    <property type="entry name" value="THIOREDOXIN_2"/>
    <property type="match status" value="1"/>
</dbReference>
<keyword evidence="2" id="KW-1133">Transmembrane helix</keyword>
<dbReference type="SUPFAM" id="SSF52833">
    <property type="entry name" value="Thioredoxin-like"/>
    <property type="match status" value="1"/>
</dbReference>
<dbReference type="InterPro" id="IPR036249">
    <property type="entry name" value="Thioredoxin-like_sf"/>
</dbReference>
<reference evidence="4" key="1">
    <citation type="journal article" date="2020" name="Nature">
        <title>Giant virus diversity and host interactions through global metagenomics.</title>
        <authorList>
            <person name="Schulz F."/>
            <person name="Roux S."/>
            <person name="Paez-Espino D."/>
            <person name="Jungbluth S."/>
            <person name="Walsh D.A."/>
            <person name="Denef V.J."/>
            <person name="McMahon K.D."/>
            <person name="Konstantinidis K.T."/>
            <person name="Eloe-Fadrosh E.A."/>
            <person name="Kyrpides N.C."/>
            <person name="Woyke T."/>
        </authorList>
    </citation>
    <scope>NUCLEOTIDE SEQUENCE</scope>
    <source>
        <strain evidence="4">GVMAG-M-3300013004-44</strain>
    </source>
</reference>
<dbReference type="EMBL" id="MN739156">
    <property type="protein sequence ID" value="QHS91203.1"/>
    <property type="molecule type" value="Genomic_DNA"/>
</dbReference>
<name>A0A6C0BIN7_9ZZZZ</name>
<evidence type="ECO:0000313" key="4">
    <source>
        <dbReference type="EMBL" id="QHS91203.1"/>
    </source>
</evidence>
<evidence type="ECO:0000256" key="2">
    <source>
        <dbReference type="SAM" id="Phobius"/>
    </source>
</evidence>
<dbReference type="CDD" id="cd02961">
    <property type="entry name" value="PDI_a_family"/>
    <property type="match status" value="1"/>
</dbReference>
<dbReference type="AlphaFoldDB" id="A0A6C0BIN7"/>
<protein>
    <recommendedName>
        <fullName evidence="3">Thioredoxin domain-containing protein</fullName>
    </recommendedName>
</protein>
<keyword evidence="2" id="KW-0472">Membrane</keyword>
<dbReference type="InterPro" id="IPR017937">
    <property type="entry name" value="Thioredoxin_CS"/>
</dbReference>
<feature type="domain" description="Thioredoxin" evidence="3">
    <location>
        <begin position="33"/>
        <end position="157"/>
    </location>
</feature>
<proteinExistence type="predicted"/>
<dbReference type="Pfam" id="PF00085">
    <property type="entry name" value="Thioredoxin"/>
    <property type="match status" value="1"/>
</dbReference>
<organism evidence="4">
    <name type="scientific">viral metagenome</name>
    <dbReference type="NCBI Taxonomy" id="1070528"/>
    <lineage>
        <taxon>unclassified sequences</taxon>
        <taxon>metagenomes</taxon>
        <taxon>organismal metagenomes</taxon>
    </lineage>
</organism>
<dbReference type="PROSITE" id="PS00194">
    <property type="entry name" value="THIOREDOXIN_1"/>
    <property type="match status" value="1"/>
</dbReference>
<keyword evidence="2" id="KW-0812">Transmembrane</keyword>
<feature type="region of interest" description="Disordered" evidence="1">
    <location>
        <begin position="1"/>
        <end position="42"/>
    </location>
</feature>
<evidence type="ECO:0000256" key="1">
    <source>
        <dbReference type="SAM" id="MobiDB-lite"/>
    </source>
</evidence>
<sequence length="400" mass="44045">MAPRKTSRSYKRGRTRQRKFRKARKTVRGHRRSTTGTLYPPLDVRTPHDVQEILKRITKGPVTVVLVYADWCGHCHTLMPHFKAASQLPQRNAQVISVPDYSLKEFNKTINSVNSSAPELNVEGYPSVLLIGPDGTKLSEIPSTKEALESAMVNVAPVAVEAGLAKPASIVSLSNNRRAPSPRKESPEEIVNNVVENDIIPTSRNSIRGNSIRGNSIRNNSIRGNSIRNNSVKNNTMEKIDMEPTGLATGPSFEHLRNDDIINHGENIGVAPSVSTKYTSMLPSMKRNSQKVGTRSDSLSTINIPKSAIKNSMTEKEIDEMTSRREPLSSISNETTSSLIVPSQTSDTIPIRTKAIKGGSLYGIMSQSAYRLAPAAVLLATAAAVMKKTRDRKRTRRSRR</sequence>